<gene>
    <name evidence="4" type="ORF">H7I41_02700</name>
</gene>
<feature type="chain" id="PRO_5040740038" evidence="2">
    <location>
        <begin position="18"/>
        <end position="222"/>
    </location>
</feature>
<dbReference type="Gene3D" id="3.30.1380.10">
    <property type="match status" value="1"/>
</dbReference>
<feature type="region of interest" description="Disordered" evidence="1">
    <location>
        <begin position="21"/>
        <end position="47"/>
    </location>
</feature>
<dbReference type="InterPro" id="IPR009045">
    <property type="entry name" value="Zn_M74/Hedgehog-like"/>
</dbReference>
<dbReference type="InterPro" id="IPR003709">
    <property type="entry name" value="VanY-like_core_dom"/>
</dbReference>
<keyword evidence="2" id="KW-0732">Signal</keyword>
<evidence type="ECO:0000259" key="3">
    <source>
        <dbReference type="Pfam" id="PF02557"/>
    </source>
</evidence>
<dbReference type="GO" id="GO:0008233">
    <property type="term" value="F:peptidase activity"/>
    <property type="evidence" value="ECO:0007669"/>
    <property type="project" value="InterPro"/>
</dbReference>
<dbReference type="SUPFAM" id="SSF55166">
    <property type="entry name" value="Hedgehog/DD-peptidase"/>
    <property type="match status" value="1"/>
</dbReference>
<feature type="compositionally biased region" description="Pro residues" evidence="1">
    <location>
        <begin position="26"/>
        <end position="38"/>
    </location>
</feature>
<evidence type="ECO:0000256" key="1">
    <source>
        <dbReference type="SAM" id="MobiDB-lite"/>
    </source>
</evidence>
<dbReference type="PROSITE" id="PS51257">
    <property type="entry name" value="PROKAR_LIPOPROTEIN"/>
    <property type="match status" value="1"/>
</dbReference>
<evidence type="ECO:0000256" key="2">
    <source>
        <dbReference type="SAM" id="SignalP"/>
    </source>
</evidence>
<name>A0A9X3BSQ7_9MYCO</name>
<evidence type="ECO:0000313" key="5">
    <source>
        <dbReference type="Proteomes" id="UP001140293"/>
    </source>
</evidence>
<dbReference type="AlphaFoldDB" id="A0A9X3BSQ7"/>
<dbReference type="RefSeq" id="WP_264011021.1">
    <property type="nucleotide sequence ID" value="NZ_JACKSJ010000023.1"/>
</dbReference>
<dbReference type="PANTHER" id="PTHR34385">
    <property type="entry name" value="D-ALANYL-D-ALANINE CARBOXYPEPTIDASE"/>
    <property type="match status" value="1"/>
</dbReference>
<proteinExistence type="predicted"/>
<feature type="signal peptide" evidence="2">
    <location>
        <begin position="1"/>
        <end position="17"/>
    </location>
</feature>
<dbReference type="PANTHER" id="PTHR34385:SF1">
    <property type="entry name" value="PEPTIDOGLYCAN L-ALANYL-D-GLUTAMATE ENDOPEPTIDASE CWLK"/>
    <property type="match status" value="1"/>
</dbReference>
<protein>
    <submittedName>
        <fullName evidence="4">M15 family metallopeptidase</fullName>
    </submittedName>
</protein>
<keyword evidence="5" id="KW-1185">Reference proteome</keyword>
<reference evidence="4" key="2">
    <citation type="journal article" date="2022" name="BMC Genomics">
        <title>Comparative genome analysis of mycobacteria focusing on tRNA and non-coding RNA.</title>
        <authorList>
            <person name="Behra P.R.K."/>
            <person name="Pettersson B.M.F."/>
            <person name="Ramesh M."/>
            <person name="Das S."/>
            <person name="Dasgupta S."/>
            <person name="Kirsebom L.A."/>
        </authorList>
    </citation>
    <scope>NUCLEOTIDE SEQUENCE</scope>
    <source>
        <strain evidence="4">DSM 44615</strain>
    </source>
</reference>
<dbReference type="Pfam" id="PF02557">
    <property type="entry name" value="VanY"/>
    <property type="match status" value="1"/>
</dbReference>
<dbReference type="EMBL" id="JACKSJ010000023">
    <property type="protein sequence ID" value="MCV7168828.1"/>
    <property type="molecule type" value="Genomic_DNA"/>
</dbReference>
<dbReference type="GO" id="GO:0006508">
    <property type="term" value="P:proteolysis"/>
    <property type="evidence" value="ECO:0007669"/>
    <property type="project" value="InterPro"/>
</dbReference>
<organism evidence="4 5">
    <name type="scientific">[Mycobacterium] manitobense</name>
    <dbReference type="NCBI Taxonomy" id="190147"/>
    <lineage>
        <taxon>Bacteria</taxon>
        <taxon>Bacillati</taxon>
        <taxon>Actinomycetota</taxon>
        <taxon>Actinomycetes</taxon>
        <taxon>Mycobacteriales</taxon>
        <taxon>Mycobacteriaceae</taxon>
        <taxon>Mycolicibacterium</taxon>
    </lineage>
</organism>
<reference evidence="4" key="1">
    <citation type="submission" date="2020-07" db="EMBL/GenBank/DDBJ databases">
        <authorList>
            <person name="Pettersson B.M.F."/>
            <person name="Behra P.R.K."/>
            <person name="Ramesh M."/>
            <person name="Das S."/>
            <person name="Dasgupta S."/>
            <person name="Kirsebom L.A."/>
        </authorList>
    </citation>
    <scope>NUCLEOTIDE SEQUENCE</scope>
    <source>
        <strain evidence="4">DSM 44615</strain>
    </source>
</reference>
<evidence type="ECO:0000313" key="4">
    <source>
        <dbReference type="EMBL" id="MCV7168828.1"/>
    </source>
</evidence>
<accession>A0A9X3BSQ7</accession>
<sequence>MRLPVLIAITAATVALSACTPAATEPQPPAGPAAPPVPTVADDSRPPGAALLIGPAAQYPGTGPTDADTLTIGDAATDTVGGLLPGDTMLSPFEVSTPILELLDPALLDAVQQAARRAAADGVEMRITSGWRSRGFQQRLLDDGVRTYGGLDAARQFVATPEVSRHVVGEAIDIGPTTAAEWMIANGRRFGLCQIFANENWHFELATDERGECPPLRPNAAG</sequence>
<dbReference type="Proteomes" id="UP001140293">
    <property type="component" value="Unassembled WGS sequence"/>
</dbReference>
<feature type="domain" description="D-alanyl-D-alanine carboxypeptidase-like core" evidence="3">
    <location>
        <begin position="103"/>
        <end position="193"/>
    </location>
</feature>
<dbReference type="InterPro" id="IPR052179">
    <property type="entry name" value="DD-CPase-like"/>
</dbReference>
<comment type="caution">
    <text evidence="4">The sequence shown here is derived from an EMBL/GenBank/DDBJ whole genome shotgun (WGS) entry which is preliminary data.</text>
</comment>
<dbReference type="CDD" id="cd14846">
    <property type="entry name" value="Peptidase_M15_like"/>
    <property type="match status" value="1"/>
</dbReference>